<organism evidence="6">
    <name type="scientific">bioreactor metagenome</name>
    <dbReference type="NCBI Taxonomy" id="1076179"/>
    <lineage>
        <taxon>unclassified sequences</taxon>
        <taxon>metagenomes</taxon>
        <taxon>ecological metagenomes</taxon>
    </lineage>
</organism>
<accession>A0A645JM57</accession>
<comment type="caution">
    <text evidence="6">The sequence shown here is derived from an EMBL/GenBank/DDBJ whole genome shotgun (WGS) entry which is preliminary data.</text>
</comment>
<dbReference type="InterPro" id="IPR011990">
    <property type="entry name" value="TPR-like_helical_dom_sf"/>
</dbReference>
<gene>
    <name evidence="6" type="ORF">SDC9_212515</name>
</gene>
<evidence type="ECO:0000259" key="5">
    <source>
        <dbReference type="Pfam" id="PF07980"/>
    </source>
</evidence>
<sequence>MLLYYAEALNEADNTQAARQEAIKYVDMIRERAGLQPVAESWRLHSNNPGRYNTQEGLREIIHQERLIELCLEGKRFWDLRRWKTAREVLNQPIQGWSLFNTNNAEIYKPLTIFNQRFGLKDYFWPIGEDELTRNTNLIQSLGW</sequence>
<feature type="domain" description="RagB/SusD" evidence="5">
    <location>
        <begin position="1"/>
        <end position="144"/>
    </location>
</feature>
<keyword evidence="4" id="KW-0998">Cell outer membrane</keyword>
<evidence type="ECO:0000256" key="1">
    <source>
        <dbReference type="ARBA" id="ARBA00004442"/>
    </source>
</evidence>
<protein>
    <recommendedName>
        <fullName evidence="5">RagB/SusD domain-containing protein</fullName>
    </recommendedName>
</protein>
<dbReference type="InterPro" id="IPR012944">
    <property type="entry name" value="SusD_RagB_dom"/>
</dbReference>
<reference evidence="6" key="1">
    <citation type="submission" date="2019-08" db="EMBL/GenBank/DDBJ databases">
        <authorList>
            <person name="Kucharzyk K."/>
            <person name="Murdoch R.W."/>
            <person name="Higgins S."/>
            <person name="Loffler F."/>
        </authorList>
    </citation>
    <scope>NUCLEOTIDE SEQUENCE</scope>
</reference>
<keyword evidence="3" id="KW-0472">Membrane</keyword>
<dbReference type="AlphaFoldDB" id="A0A645JM57"/>
<dbReference type="EMBL" id="VSSQ01146043">
    <property type="protein sequence ID" value="MPN64738.1"/>
    <property type="molecule type" value="Genomic_DNA"/>
</dbReference>
<evidence type="ECO:0000256" key="2">
    <source>
        <dbReference type="ARBA" id="ARBA00022729"/>
    </source>
</evidence>
<evidence type="ECO:0000256" key="4">
    <source>
        <dbReference type="ARBA" id="ARBA00023237"/>
    </source>
</evidence>
<evidence type="ECO:0000313" key="6">
    <source>
        <dbReference type="EMBL" id="MPN64738.1"/>
    </source>
</evidence>
<dbReference type="SUPFAM" id="SSF48452">
    <property type="entry name" value="TPR-like"/>
    <property type="match status" value="1"/>
</dbReference>
<keyword evidence="2" id="KW-0732">Signal</keyword>
<evidence type="ECO:0000256" key="3">
    <source>
        <dbReference type="ARBA" id="ARBA00023136"/>
    </source>
</evidence>
<dbReference type="Gene3D" id="1.25.40.390">
    <property type="match status" value="1"/>
</dbReference>
<dbReference type="Pfam" id="PF07980">
    <property type="entry name" value="SusD_RagB"/>
    <property type="match status" value="1"/>
</dbReference>
<proteinExistence type="predicted"/>
<dbReference type="GO" id="GO:0009279">
    <property type="term" value="C:cell outer membrane"/>
    <property type="evidence" value="ECO:0007669"/>
    <property type="project" value="UniProtKB-SubCell"/>
</dbReference>
<comment type="subcellular location">
    <subcellularLocation>
        <location evidence="1">Cell outer membrane</location>
    </subcellularLocation>
</comment>
<name>A0A645JM57_9ZZZZ</name>